<dbReference type="Gene3D" id="1.10.10.10">
    <property type="entry name" value="Winged helix-like DNA-binding domain superfamily/Winged helix DNA-binding domain"/>
    <property type="match status" value="1"/>
</dbReference>
<protein>
    <recommendedName>
        <fullName evidence="2">MarR family transcriptional regulator</fullName>
    </recommendedName>
</protein>
<proteinExistence type="predicted"/>
<dbReference type="AlphaFoldDB" id="A0A7D9D2C7"/>
<name>A0A7D9D2C7_9GAMM</name>
<dbReference type="InterPro" id="IPR036388">
    <property type="entry name" value="WH-like_DNA-bd_sf"/>
</dbReference>
<dbReference type="InterPro" id="IPR036390">
    <property type="entry name" value="WH_DNA-bd_sf"/>
</dbReference>
<organism evidence="1">
    <name type="scientific">uncultured Woeseiaceae bacterium</name>
    <dbReference type="NCBI Taxonomy" id="1983305"/>
    <lineage>
        <taxon>Bacteria</taxon>
        <taxon>Pseudomonadati</taxon>
        <taxon>Pseudomonadota</taxon>
        <taxon>Gammaproteobacteria</taxon>
        <taxon>Woeseiales</taxon>
        <taxon>Woeseiaceae</taxon>
        <taxon>environmental samples</taxon>
    </lineage>
</organism>
<sequence>MSKTQLLYAIDSFNRAGAVEIAEILGMTYSAAAMSLLRLVRQDLAARYIDPDNQHFVYELTPKGEARLDYFLEGEIDDD</sequence>
<accession>A0A7D9D2C7</accession>
<dbReference type="SUPFAM" id="SSF46785">
    <property type="entry name" value="Winged helix' DNA-binding domain"/>
    <property type="match status" value="1"/>
</dbReference>
<evidence type="ECO:0008006" key="2">
    <source>
        <dbReference type="Google" id="ProtNLM"/>
    </source>
</evidence>
<reference evidence="1" key="1">
    <citation type="submission" date="2019-07" db="EMBL/GenBank/DDBJ databases">
        <authorList>
            <person name="Weber M."/>
            <person name="Kostadinov I."/>
            <person name="Kostadinov D I."/>
        </authorList>
    </citation>
    <scope>NUCLEOTIDE SEQUENCE</scope>
    <source>
        <strain evidence="1">Gfbio:sag-sample-m06:053724c1-46a9-4a36-b237-ea2bf867836b</strain>
    </source>
</reference>
<dbReference type="EMBL" id="LR633967">
    <property type="protein sequence ID" value="VUX55300.1"/>
    <property type="molecule type" value="Genomic_DNA"/>
</dbReference>
<evidence type="ECO:0000313" key="1">
    <source>
        <dbReference type="EMBL" id="VUX55300.1"/>
    </source>
</evidence>
<gene>
    <name evidence="1" type="ORF">JTBM06_V1_10022</name>
</gene>